<dbReference type="GO" id="GO:0003677">
    <property type="term" value="F:DNA binding"/>
    <property type="evidence" value="ECO:0007669"/>
    <property type="project" value="InterPro"/>
</dbReference>
<accession>W1WHN6</accession>
<dbReference type="SUPFAM" id="SSF143422">
    <property type="entry name" value="Transposase IS200-like"/>
    <property type="match status" value="1"/>
</dbReference>
<gene>
    <name evidence="2" type="ORF">Q604_UNBc4C00164G0001</name>
</gene>
<sequence>EAEASKNHIHMLVSIPPKWRASLFVGYLKGESILIIFDRQVNLKYRYGNR</sequence>
<evidence type="ECO:0000259" key="1">
    <source>
        <dbReference type="Pfam" id="PF01797"/>
    </source>
</evidence>
<dbReference type="Gene3D" id="3.30.70.1290">
    <property type="entry name" value="Transposase IS200-like"/>
    <property type="match status" value="1"/>
</dbReference>
<name>W1WHN6_9ZZZZ</name>
<evidence type="ECO:0000313" key="2">
    <source>
        <dbReference type="EMBL" id="ETJ15929.1"/>
    </source>
</evidence>
<dbReference type="GO" id="GO:0006313">
    <property type="term" value="P:DNA transposition"/>
    <property type="evidence" value="ECO:0007669"/>
    <property type="project" value="InterPro"/>
</dbReference>
<dbReference type="InterPro" id="IPR002686">
    <property type="entry name" value="Transposase_17"/>
</dbReference>
<organism evidence="2">
    <name type="scientific">human gut metagenome</name>
    <dbReference type="NCBI Taxonomy" id="408170"/>
    <lineage>
        <taxon>unclassified sequences</taxon>
        <taxon>metagenomes</taxon>
        <taxon>organismal metagenomes</taxon>
    </lineage>
</organism>
<dbReference type="AlphaFoldDB" id="W1WHN6"/>
<dbReference type="GO" id="GO:0004803">
    <property type="term" value="F:transposase activity"/>
    <property type="evidence" value="ECO:0007669"/>
    <property type="project" value="InterPro"/>
</dbReference>
<protein>
    <recommendedName>
        <fullName evidence="1">Transposase IS200-like domain-containing protein</fullName>
    </recommendedName>
</protein>
<feature type="non-terminal residue" evidence="2">
    <location>
        <position position="1"/>
    </location>
</feature>
<dbReference type="EMBL" id="AZMM01018945">
    <property type="protein sequence ID" value="ETJ15929.1"/>
    <property type="molecule type" value="Genomic_DNA"/>
</dbReference>
<feature type="domain" description="Transposase IS200-like" evidence="1">
    <location>
        <begin position="2"/>
        <end position="47"/>
    </location>
</feature>
<reference evidence="2" key="1">
    <citation type="submission" date="2013-12" db="EMBL/GenBank/DDBJ databases">
        <title>A Varibaculum cambriense genome reconstructed from a premature infant gut community with otherwise low bacterial novelty that shifts toward anaerobic metabolism during the third week of life.</title>
        <authorList>
            <person name="Brown C.T."/>
            <person name="Sharon I."/>
            <person name="Thomas B.C."/>
            <person name="Castelle C.J."/>
            <person name="Morowitz M.J."/>
            <person name="Banfield J.F."/>
        </authorList>
    </citation>
    <scope>NUCLEOTIDE SEQUENCE</scope>
</reference>
<dbReference type="Pfam" id="PF01797">
    <property type="entry name" value="Y1_Tnp"/>
    <property type="match status" value="1"/>
</dbReference>
<proteinExistence type="predicted"/>
<comment type="caution">
    <text evidence="2">The sequence shown here is derived from an EMBL/GenBank/DDBJ whole genome shotgun (WGS) entry which is preliminary data.</text>
</comment>
<dbReference type="InterPro" id="IPR036515">
    <property type="entry name" value="Transposase_17_sf"/>
</dbReference>